<protein>
    <submittedName>
        <fullName evidence="2">Uncharacterized protein</fullName>
    </submittedName>
</protein>
<reference evidence="2" key="2">
    <citation type="journal article" name="Sci. Data">
        <title>Chromosome-scale genome assembly of the sea louse Caligus rogercresseyi by SMRT sequencing and Hi-C analysis.</title>
        <authorList>
            <person name="Gallardo-Escarate C."/>
            <person name="Valenzuela-Munoz V."/>
            <person name="Nunez-Acuna G."/>
            <person name="Valenzuela-Miranda D."/>
            <person name="Goncalves A.T."/>
            <person name="Escobar-Sepulveda H."/>
            <person name="Liachko I."/>
            <person name="Nelson B."/>
            <person name="Roberts S."/>
            <person name="Warren W."/>
        </authorList>
    </citation>
    <scope>NUCLEOTIDE SEQUENCE</scope>
    <source>
        <tissue evidence="2">Whole tissue</tissue>
    </source>
</reference>
<keyword evidence="3" id="KW-1185">Reference proteome</keyword>
<dbReference type="EMBL" id="CP045909">
    <property type="protein sequence ID" value="QQP32386.1"/>
    <property type="molecule type" value="Genomic_DNA"/>
</dbReference>
<feature type="non-terminal residue" evidence="2">
    <location>
        <position position="71"/>
    </location>
</feature>
<dbReference type="Proteomes" id="UP000595437">
    <property type="component" value="Chromosome 20"/>
</dbReference>
<accession>A0A7T8GN23</accession>
<gene>
    <name evidence="2" type="ORF">FKW44_024303</name>
    <name evidence="1" type="ORF">FKW44_024683</name>
</gene>
<feature type="non-terminal residue" evidence="2">
    <location>
        <position position="1"/>
    </location>
</feature>
<proteinExistence type="predicted"/>
<organism evidence="2 3">
    <name type="scientific">Caligus rogercresseyi</name>
    <name type="common">Sea louse</name>
    <dbReference type="NCBI Taxonomy" id="217165"/>
    <lineage>
        <taxon>Eukaryota</taxon>
        <taxon>Metazoa</taxon>
        <taxon>Ecdysozoa</taxon>
        <taxon>Arthropoda</taxon>
        <taxon>Crustacea</taxon>
        <taxon>Multicrustacea</taxon>
        <taxon>Hexanauplia</taxon>
        <taxon>Copepoda</taxon>
        <taxon>Siphonostomatoida</taxon>
        <taxon>Caligidae</taxon>
        <taxon>Caligus</taxon>
    </lineage>
</organism>
<evidence type="ECO:0000313" key="3">
    <source>
        <dbReference type="Proteomes" id="UP000595437"/>
    </source>
</evidence>
<evidence type="ECO:0000313" key="2">
    <source>
        <dbReference type="EMBL" id="QQP33063.1"/>
    </source>
</evidence>
<name>A0A7T8GN23_CALRO</name>
<sequence>QSLAKCQGHRRNLNAYSKQKQIIAATCATLGCFINGSSLGYTGAVIPSLTNGTYDVYGTPVNFSEEQISWI</sequence>
<evidence type="ECO:0000313" key="1">
    <source>
        <dbReference type="EMBL" id="QQP32386.1"/>
    </source>
</evidence>
<dbReference type="Proteomes" id="UP000595437">
    <property type="component" value="Chromosome 19"/>
</dbReference>
<dbReference type="EMBL" id="CP045908">
    <property type="protein sequence ID" value="QQP33063.1"/>
    <property type="molecule type" value="Genomic_DNA"/>
</dbReference>
<reference evidence="3" key="1">
    <citation type="submission" date="2021-01" db="EMBL/GenBank/DDBJ databases">
        <title>Caligus Genome Assembly.</title>
        <authorList>
            <person name="Gallardo-Escarate C."/>
        </authorList>
    </citation>
    <scope>NUCLEOTIDE SEQUENCE [LARGE SCALE GENOMIC DNA]</scope>
</reference>
<dbReference type="AlphaFoldDB" id="A0A7T8GN23"/>